<feature type="domain" description="Heparin-sulfate lyase N-terminal" evidence="7">
    <location>
        <begin position="46"/>
        <end position="385"/>
    </location>
</feature>
<evidence type="ECO:0000256" key="5">
    <source>
        <dbReference type="SAM" id="SignalP"/>
    </source>
</evidence>
<dbReference type="EMBL" id="JBHRZH010000021">
    <property type="protein sequence ID" value="MFC3763827.1"/>
    <property type="molecule type" value="Genomic_DNA"/>
</dbReference>
<evidence type="ECO:0000256" key="1">
    <source>
        <dbReference type="ARBA" id="ARBA00004418"/>
    </source>
</evidence>
<comment type="caution">
    <text evidence="8">The sequence shown here is derived from an EMBL/GenBank/DDBJ whole genome shotgun (WGS) entry which is preliminary data.</text>
</comment>
<accession>A0ABV7YGS6</accession>
<keyword evidence="9" id="KW-1185">Reference proteome</keyword>
<proteinExistence type="predicted"/>
<name>A0ABV7YGS6_9ACTN</name>
<keyword evidence="3" id="KW-0574">Periplasm</keyword>
<protein>
    <submittedName>
        <fullName evidence="8">Heparinase II/III family protein</fullName>
    </submittedName>
</protein>
<dbReference type="SUPFAM" id="SSF48230">
    <property type="entry name" value="Chondroitin AC/alginate lyase"/>
    <property type="match status" value="1"/>
</dbReference>
<evidence type="ECO:0000313" key="8">
    <source>
        <dbReference type="EMBL" id="MFC3763827.1"/>
    </source>
</evidence>
<sequence length="1153" mass="124347">MTGRSSLRRAVVVALLAVFLVATAAFTSPSVTPAYTDPSTMTDAAFFAKLDLSQPGLATVRTHVQQADYPAAKTALLAYSRNRTTPVVPGMGTTPLTSPMSSTADELVDYVFEFADLGQTQSFNGDIDWDYHWNPSKPTEFGPAHYYVVDFMMVHILVPSYNALSPGDPKRTQYANAFWSFAMEWIADKGNTNDGLGPEPSHAGSNRLDMAKRLAAWVSAYDAFKNDPSLDADANIAVLKHLWQMSNRLYYTIEGTSGNNWYMSIARSLYKAGVYLPEFTDAANWRSRSEGATAKYFANNFKGDGMNVEPTEGYHLYALSLANEIKNLGVLNGRPVLTGISEGLERAGEVLTDLLLPNLEGPQLGDSASVNYGGEQLLKDFAGYFDRPDFLYLGSKRAQGTAPTRRSVLHPNSFAVMRTGWSANDNYLMVENSDTPYAGSHNHPDDLSLSLYAYGKRLVADPGVYDYLSTGPGPWLRLQTEAHNTVEVNNAPQSNIGRQQVSWRSNDGFDFFHGRHRDYAPISHDRKIFFVKPGFWIVSDLMSGSTITNTYEQLWHFPPTTVSVNGTTKRASTSFGGEANLKVVPADPATVTAAVRNGYYSPQPNVVNDAQYLAYTKSVAGTTSFDTVLFPEPAGANRNVTVSRIPTGVGTTTATALQIAKDAGNGGNTGTFYLSHEANPTTRSFGGFTFNGEVAYVEKSGAGNLVSTSLGRGSVLTEGAIDLIRSAVPVGDLAVTYQGSTLAVSAGDALAGPVTLYAPAATTVSLNGSAATFTRSGDYVTIAAPAIPTSGTTVINDDFGIGGLDSQTWSFDDANGSTGLRPESGTWAVAPHAGDNAYRQSAYSQENARALTTSSDWTDSLVEAKVTPVAKVGTFYGASLFARYQDDQHHYEFQYTSNGGAPELRIVKRFIGTTTVLASTPFTMSLGTTYTMKAVASGDTLKLFVNGVERVSAQDRQILGGAAGVGTHKTDTYFDDLKVTEIVDGDTWKVDRGYFLINNSELFADSLDEDASQLSSSRANDLTDVTATANVKVTAWDDQPGWVGLTATTLGTNDSYRFVVHNTGTERRLRIERVVSGQPAQAAPTVLAEKAYALTTGTTYAFTARSYRGLLTFSVNGTPELTARDTLLSRGGFGFTTSRAQARFDNARLQTLR</sequence>
<dbReference type="InterPro" id="IPR031680">
    <property type="entry name" value="Hepar_II_III_N"/>
</dbReference>
<dbReference type="PANTHER" id="PTHR39210:SF1">
    <property type="entry name" value="HEPARIN-SULFATE LYASE"/>
    <property type="match status" value="1"/>
</dbReference>
<keyword evidence="4" id="KW-0456">Lyase</keyword>
<reference evidence="9" key="1">
    <citation type="journal article" date="2019" name="Int. J. Syst. Evol. Microbiol.">
        <title>The Global Catalogue of Microorganisms (GCM) 10K type strain sequencing project: providing services to taxonomists for standard genome sequencing and annotation.</title>
        <authorList>
            <consortium name="The Broad Institute Genomics Platform"/>
            <consortium name="The Broad Institute Genome Sequencing Center for Infectious Disease"/>
            <person name="Wu L."/>
            <person name="Ma J."/>
        </authorList>
    </citation>
    <scope>NUCLEOTIDE SEQUENCE [LARGE SCALE GENOMIC DNA]</scope>
    <source>
        <strain evidence="9">CGMCC 4.7241</strain>
    </source>
</reference>
<dbReference type="Proteomes" id="UP001595699">
    <property type="component" value="Unassembled WGS sequence"/>
</dbReference>
<dbReference type="Gene3D" id="2.60.120.560">
    <property type="entry name" value="Exo-inulinase, domain 1"/>
    <property type="match status" value="2"/>
</dbReference>
<feature type="chain" id="PRO_5045298363" evidence="5">
    <location>
        <begin position="25"/>
        <end position="1153"/>
    </location>
</feature>
<dbReference type="InterPro" id="IPR012480">
    <property type="entry name" value="Hepar_II_III_C"/>
</dbReference>
<dbReference type="InterPro" id="IPR008929">
    <property type="entry name" value="Chondroitin_lyas"/>
</dbReference>
<evidence type="ECO:0000259" key="6">
    <source>
        <dbReference type="Pfam" id="PF07940"/>
    </source>
</evidence>
<evidence type="ECO:0000256" key="3">
    <source>
        <dbReference type="ARBA" id="ARBA00022764"/>
    </source>
</evidence>
<dbReference type="Pfam" id="PF16889">
    <property type="entry name" value="Hepar_II_III_N"/>
    <property type="match status" value="1"/>
</dbReference>
<feature type="signal peptide" evidence="5">
    <location>
        <begin position="1"/>
        <end position="24"/>
    </location>
</feature>
<dbReference type="Pfam" id="PF07940">
    <property type="entry name" value="Hepar_II_III_C"/>
    <property type="match status" value="1"/>
</dbReference>
<evidence type="ECO:0000256" key="2">
    <source>
        <dbReference type="ARBA" id="ARBA00022729"/>
    </source>
</evidence>
<evidence type="ECO:0000259" key="7">
    <source>
        <dbReference type="Pfam" id="PF16889"/>
    </source>
</evidence>
<dbReference type="RefSeq" id="WP_205120975.1">
    <property type="nucleotide sequence ID" value="NZ_JAFBCM010000001.1"/>
</dbReference>
<feature type="domain" description="Heparinase II/III-like C-terminal" evidence="6">
    <location>
        <begin position="421"/>
        <end position="604"/>
    </location>
</feature>
<dbReference type="Gene3D" id="1.50.10.100">
    <property type="entry name" value="Chondroitin AC/alginate lyase"/>
    <property type="match status" value="1"/>
</dbReference>
<gene>
    <name evidence="8" type="ORF">ACFOUW_23515</name>
</gene>
<dbReference type="Gene3D" id="2.70.98.70">
    <property type="match status" value="1"/>
</dbReference>
<evidence type="ECO:0000256" key="4">
    <source>
        <dbReference type="ARBA" id="ARBA00023239"/>
    </source>
</evidence>
<evidence type="ECO:0000313" key="9">
    <source>
        <dbReference type="Proteomes" id="UP001595699"/>
    </source>
</evidence>
<comment type="subcellular location">
    <subcellularLocation>
        <location evidence="1">Periplasm</location>
    </subcellularLocation>
</comment>
<keyword evidence="2 5" id="KW-0732">Signal</keyword>
<dbReference type="PANTHER" id="PTHR39210">
    <property type="entry name" value="HEPARIN-SULFATE LYASE"/>
    <property type="match status" value="1"/>
</dbReference>
<organism evidence="8 9">
    <name type="scientific">Tenggerimyces flavus</name>
    <dbReference type="NCBI Taxonomy" id="1708749"/>
    <lineage>
        <taxon>Bacteria</taxon>
        <taxon>Bacillati</taxon>
        <taxon>Actinomycetota</taxon>
        <taxon>Actinomycetes</taxon>
        <taxon>Propionibacteriales</taxon>
        <taxon>Nocardioidaceae</taxon>
        <taxon>Tenggerimyces</taxon>
    </lineage>
</organism>